<dbReference type="Pfam" id="PF10997">
    <property type="entry name" value="Amj"/>
    <property type="match status" value="1"/>
</dbReference>
<gene>
    <name evidence="1" type="ORF">J2S13_002224</name>
</gene>
<keyword evidence="2" id="KW-1185">Reference proteome</keyword>
<comment type="caution">
    <text evidence="1">The sequence shown here is derived from an EMBL/GenBank/DDBJ whole genome shotgun (WGS) entry which is preliminary data.</text>
</comment>
<proteinExistence type="predicted"/>
<protein>
    <submittedName>
        <fullName evidence="1">Uncharacterized protein</fullName>
    </submittedName>
</protein>
<evidence type="ECO:0000313" key="1">
    <source>
        <dbReference type="EMBL" id="MDQ0215804.1"/>
    </source>
</evidence>
<organism evidence="1 2">
    <name type="scientific">Oikeobacillus pervagus</name>
    <dbReference type="NCBI Taxonomy" id="1325931"/>
    <lineage>
        <taxon>Bacteria</taxon>
        <taxon>Bacillati</taxon>
        <taxon>Bacillota</taxon>
        <taxon>Bacilli</taxon>
        <taxon>Bacillales</taxon>
        <taxon>Bacillaceae</taxon>
        <taxon>Oikeobacillus</taxon>
    </lineage>
</organism>
<dbReference type="EMBL" id="JAUSUC010000027">
    <property type="protein sequence ID" value="MDQ0215804.1"/>
    <property type="molecule type" value="Genomic_DNA"/>
</dbReference>
<dbReference type="InterPro" id="IPR021260">
    <property type="entry name" value="Amj"/>
</dbReference>
<sequence length="115" mass="12698">MKLLASALSLFNVMVMVSRLANMMQQPFTGSLIDNAPNENALEFVASQYRILIGSATLGTIIGLLLLPIKVTVTPRIILLHDIVPRALFLDVAYLKIFKIRISFLQILTNTGLSQ</sequence>
<name>A0AAJ1T014_9BACI</name>
<accession>A0AAJ1T014</accession>
<evidence type="ECO:0000313" key="2">
    <source>
        <dbReference type="Proteomes" id="UP001237207"/>
    </source>
</evidence>
<dbReference type="Proteomes" id="UP001237207">
    <property type="component" value="Unassembled WGS sequence"/>
</dbReference>
<dbReference type="AlphaFoldDB" id="A0AAJ1T014"/>
<reference evidence="1" key="1">
    <citation type="submission" date="2023-07" db="EMBL/GenBank/DDBJ databases">
        <title>Genomic Encyclopedia of Type Strains, Phase IV (KMG-IV): sequencing the most valuable type-strain genomes for metagenomic binning, comparative biology and taxonomic classification.</title>
        <authorList>
            <person name="Goeker M."/>
        </authorList>
    </citation>
    <scope>NUCLEOTIDE SEQUENCE</scope>
    <source>
        <strain evidence="1">DSM 23947</strain>
    </source>
</reference>